<dbReference type="EMBL" id="RQTK01000583">
    <property type="protein sequence ID" value="RUS77412.1"/>
    <property type="molecule type" value="Genomic_DNA"/>
</dbReference>
<evidence type="ECO:0000256" key="4">
    <source>
        <dbReference type="ARBA" id="ARBA00023157"/>
    </source>
</evidence>
<feature type="domain" description="CTCK" evidence="5">
    <location>
        <begin position="91"/>
        <end position="180"/>
    </location>
</feature>
<dbReference type="InterPro" id="IPR004133">
    <property type="entry name" value="DAN_dom"/>
</dbReference>
<organism evidence="6 7">
    <name type="scientific">Elysia chlorotica</name>
    <name type="common">Eastern emerald elysia</name>
    <name type="synonym">Sea slug</name>
    <dbReference type="NCBI Taxonomy" id="188477"/>
    <lineage>
        <taxon>Eukaryota</taxon>
        <taxon>Metazoa</taxon>
        <taxon>Spiralia</taxon>
        <taxon>Lophotrochozoa</taxon>
        <taxon>Mollusca</taxon>
        <taxon>Gastropoda</taxon>
        <taxon>Heterobranchia</taxon>
        <taxon>Euthyneura</taxon>
        <taxon>Panpulmonata</taxon>
        <taxon>Sacoglossa</taxon>
        <taxon>Placobranchoidea</taxon>
        <taxon>Plakobranchidae</taxon>
        <taxon>Elysia</taxon>
    </lineage>
</organism>
<dbReference type="Pfam" id="PF03045">
    <property type="entry name" value="DAN"/>
    <property type="match status" value="1"/>
</dbReference>
<dbReference type="Gene3D" id="2.10.90.10">
    <property type="entry name" value="Cystine-knot cytokines"/>
    <property type="match status" value="1"/>
</dbReference>
<evidence type="ECO:0000256" key="2">
    <source>
        <dbReference type="ARBA" id="ARBA00022525"/>
    </source>
</evidence>
<sequence length="191" mass="21480">MRVLRSEDSAIEMQSRDSEVNYTDGNRHCYTQIRSSSYLSASYNHQMNTKSSTDNTDLRPQWTLQSGMIAIFSLVLLFTLLPSTEASACSLHRSVHTVRFRQCIPKRVLSFNCRGTCDSYSSLNPADLMSIIRNCNCCTETGFRTARIPLRCPKPDGESGYRNAHVRVKLPTGCSCRPCEPVPTIEPGEFL</sequence>
<dbReference type="InterPro" id="IPR006207">
    <property type="entry name" value="Cys_knot_C"/>
</dbReference>
<evidence type="ECO:0000259" key="5">
    <source>
        <dbReference type="SMART" id="SM00041"/>
    </source>
</evidence>
<name>A0A3S0ZL52_ELYCH</name>
<evidence type="ECO:0000256" key="1">
    <source>
        <dbReference type="ARBA" id="ARBA00004613"/>
    </source>
</evidence>
<protein>
    <recommendedName>
        <fullName evidence="5">CTCK domain-containing protein</fullName>
    </recommendedName>
</protein>
<evidence type="ECO:0000313" key="6">
    <source>
        <dbReference type="EMBL" id="RUS77412.1"/>
    </source>
</evidence>
<dbReference type="AlphaFoldDB" id="A0A3S0ZL52"/>
<dbReference type="STRING" id="188477.A0A3S0ZL52"/>
<gene>
    <name evidence="6" type="ORF">EGW08_014831</name>
</gene>
<dbReference type="InterPro" id="IPR029034">
    <property type="entry name" value="Cystine-knot_cytokine"/>
</dbReference>
<dbReference type="GO" id="GO:0005576">
    <property type="term" value="C:extracellular region"/>
    <property type="evidence" value="ECO:0007669"/>
    <property type="project" value="UniProtKB-SubCell"/>
</dbReference>
<dbReference type="Proteomes" id="UP000271974">
    <property type="component" value="Unassembled WGS sequence"/>
</dbReference>
<comment type="subcellular location">
    <subcellularLocation>
        <location evidence="1">Secreted</location>
    </subcellularLocation>
</comment>
<keyword evidence="3" id="KW-0732">Signal</keyword>
<comment type="caution">
    <text evidence="6">The sequence shown here is derived from an EMBL/GenBank/DDBJ whole genome shotgun (WGS) entry which is preliminary data.</text>
</comment>
<keyword evidence="2" id="KW-0964">Secreted</keyword>
<dbReference type="SMART" id="SM00041">
    <property type="entry name" value="CT"/>
    <property type="match status" value="1"/>
</dbReference>
<dbReference type="OrthoDB" id="6042322at2759"/>
<keyword evidence="4" id="KW-1015">Disulfide bond</keyword>
<proteinExistence type="predicted"/>
<evidence type="ECO:0000256" key="3">
    <source>
        <dbReference type="ARBA" id="ARBA00022729"/>
    </source>
</evidence>
<reference evidence="6 7" key="1">
    <citation type="submission" date="2019-01" db="EMBL/GenBank/DDBJ databases">
        <title>A draft genome assembly of the solar-powered sea slug Elysia chlorotica.</title>
        <authorList>
            <person name="Cai H."/>
            <person name="Li Q."/>
            <person name="Fang X."/>
            <person name="Li J."/>
            <person name="Curtis N.E."/>
            <person name="Altenburger A."/>
            <person name="Shibata T."/>
            <person name="Feng M."/>
            <person name="Maeda T."/>
            <person name="Schwartz J.A."/>
            <person name="Shigenobu S."/>
            <person name="Lundholm N."/>
            <person name="Nishiyama T."/>
            <person name="Yang H."/>
            <person name="Hasebe M."/>
            <person name="Li S."/>
            <person name="Pierce S.K."/>
            <person name="Wang J."/>
        </authorList>
    </citation>
    <scope>NUCLEOTIDE SEQUENCE [LARGE SCALE GENOMIC DNA]</scope>
    <source>
        <strain evidence="6">EC2010</strain>
        <tissue evidence="6">Whole organism of an adult</tissue>
    </source>
</reference>
<accession>A0A3S0ZL52</accession>
<evidence type="ECO:0000313" key="7">
    <source>
        <dbReference type="Proteomes" id="UP000271974"/>
    </source>
</evidence>
<keyword evidence="7" id="KW-1185">Reference proteome</keyword>